<gene>
    <name evidence="1" type="ORF">ONB1V03_LOCUS9078</name>
</gene>
<dbReference type="Pfam" id="PF10300">
    <property type="entry name" value="Iml2-TPR_39"/>
    <property type="match status" value="1"/>
</dbReference>
<protein>
    <submittedName>
        <fullName evidence="1">Uncharacterized protein</fullName>
    </submittedName>
</protein>
<proteinExistence type="predicted"/>
<feature type="non-terminal residue" evidence="1">
    <location>
        <position position="1"/>
    </location>
</feature>
<sequence length="107" mass="12038">MLLQTNSLPRDVDPDNRNLYLCCVKSIKAIFVAVATMEKHDIEKAHKQVDTLGALADNYRKTGLMVTIISYVKTPLYNRYSDAEAHGELCYSYSLLFSAMVCALETN</sequence>
<evidence type="ECO:0000313" key="1">
    <source>
        <dbReference type="EMBL" id="CAD7652417.1"/>
    </source>
</evidence>
<dbReference type="EMBL" id="OC920344">
    <property type="protein sequence ID" value="CAD7652417.1"/>
    <property type="molecule type" value="Genomic_DNA"/>
</dbReference>
<dbReference type="InterPro" id="IPR019412">
    <property type="entry name" value="IML2/TPR_39"/>
</dbReference>
<dbReference type="AlphaFoldDB" id="A0A7R9M2N9"/>
<evidence type="ECO:0000313" key="2">
    <source>
        <dbReference type="Proteomes" id="UP000728032"/>
    </source>
</evidence>
<reference evidence="1" key="1">
    <citation type="submission" date="2020-11" db="EMBL/GenBank/DDBJ databases">
        <authorList>
            <person name="Tran Van P."/>
        </authorList>
    </citation>
    <scope>NUCLEOTIDE SEQUENCE</scope>
</reference>
<organism evidence="1">
    <name type="scientific">Oppiella nova</name>
    <dbReference type="NCBI Taxonomy" id="334625"/>
    <lineage>
        <taxon>Eukaryota</taxon>
        <taxon>Metazoa</taxon>
        <taxon>Ecdysozoa</taxon>
        <taxon>Arthropoda</taxon>
        <taxon>Chelicerata</taxon>
        <taxon>Arachnida</taxon>
        <taxon>Acari</taxon>
        <taxon>Acariformes</taxon>
        <taxon>Sarcoptiformes</taxon>
        <taxon>Oribatida</taxon>
        <taxon>Brachypylina</taxon>
        <taxon>Oppioidea</taxon>
        <taxon>Oppiidae</taxon>
        <taxon>Oppiella</taxon>
    </lineage>
</organism>
<keyword evidence="2" id="KW-1185">Reference proteome</keyword>
<accession>A0A7R9M2N9</accession>
<dbReference type="EMBL" id="CAJPVJ010005519">
    <property type="protein sequence ID" value="CAG2169604.1"/>
    <property type="molecule type" value="Genomic_DNA"/>
</dbReference>
<dbReference type="Proteomes" id="UP000728032">
    <property type="component" value="Unassembled WGS sequence"/>
</dbReference>
<name>A0A7R9M2N9_9ACAR</name>